<evidence type="ECO:0000313" key="3">
    <source>
        <dbReference type="Proteomes" id="UP000537260"/>
    </source>
</evidence>
<feature type="transmembrane region" description="Helical" evidence="1">
    <location>
        <begin position="88"/>
        <end position="106"/>
    </location>
</feature>
<keyword evidence="3" id="KW-1185">Reference proteome</keyword>
<dbReference type="EMBL" id="JACCFM010000001">
    <property type="protein sequence ID" value="NYJ20905.1"/>
    <property type="molecule type" value="Genomic_DNA"/>
</dbReference>
<reference evidence="2 3" key="1">
    <citation type="submission" date="2020-07" db="EMBL/GenBank/DDBJ databases">
        <title>Sequencing the genomes of 1000 actinobacteria strains.</title>
        <authorList>
            <person name="Klenk H.-P."/>
        </authorList>
    </citation>
    <scope>NUCLEOTIDE SEQUENCE [LARGE SCALE GENOMIC DNA]</scope>
    <source>
        <strain evidence="2 3">LI1</strain>
    </source>
</reference>
<sequence length="151" mass="16187">MKRPSAIWIGPLLMLARSVSGIAAIVVILTEWQNFARTISIDLNGQSEQGGVAADIALWIFVGVYAAGQLFYIALAGFVFLGQSWARNVAMAVATLSILFAFGNYLLNGAAITFKTTLLGLTLDILILLTLSSAPAREFARGRKLIRVTGI</sequence>
<feature type="transmembrane region" description="Helical" evidence="1">
    <location>
        <begin position="112"/>
        <end position="134"/>
    </location>
</feature>
<name>A0A7Z0EGN4_9MICO</name>
<organism evidence="2 3">
    <name type="scientific">Glaciibacter psychrotolerans</name>
    <dbReference type="NCBI Taxonomy" id="670054"/>
    <lineage>
        <taxon>Bacteria</taxon>
        <taxon>Bacillati</taxon>
        <taxon>Actinomycetota</taxon>
        <taxon>Actinomycetes</taxon>
        <taxon>Micrococcales</taxon>
        <taxon>Microbacteriaceae</taxon>
        <taxon>Glaciibacter</taxon>
    </lineage>
</organism>
<dbReference type="Proteomes" id="UP000537260">
    <property type="component" value="Unassembled WGS sequence"/>
</dbReference>
<accession>A0A7Z0EGN4</accession>
<evidence type="ECO:0000313" key="2">
    <source>
        <dbReference type="EMBL" id="NYJ20905.1"/>
    </source>
</evidence>
<feature type="transmembrane region" description="Helical" evidence="1">
    <location>
        <begin position="56"/>
        <end position="81"/>
    </location>
</feature>
<keyword evidence="1" id="KW-0812">Transmembrane</keyword>
<gene>
    <name evidence="2" type="ORF">HNR05_002696</name>
</gene>
<dbReference type="AlphaFoldDB" id="A0A7Z0EGN4"/>
<proteinExistence type="predicted"/>
<keyword evidence="1" id="KW-1133">Transmembrane helix</keyword>
<evidence type="ECO:0000256" key="1">
    <source>
        <dbReference type="SAM" id="Phobius"/>
    </source>
</evidence>
<comment type="caution">
    <text evidence="2">The sequence shown here is derived from an EMBL/GenBank/DDBJ whole genome shotgun (WGS) entry which is preliminary data.</text>
</comment>
<dbReference type="RefSeq" id="WP_179579588.1">
    <property type="nucleotide sequence ID" value="NZ_JACCFM010000001.1"/>
</dbReference>
<protein>
    <submittedName>
        <fullName evidence="2">Uncharacterized protein</fullName>
    </submittedName>
</protein>
<keyword evidence="1" id="KW-0472">Membrane</keyword>